<gene>
    <name evidence="3" type="ORF">DFQ27_008233</name>
</gene>
<evidence type="ECO:0000256" key="1">
    <source>
        <dbReference type="SAM" id="SignalP"/>
    </source>
</evidence>
<dbReference type="Gene3D" id="2.70.50.70">
    <property type="match status" value="1"/>
</dbReference>
<proteinExistence type="predicted"/>
<dbReference type="Proteomes" id="UP000807716">
    <property type="component" value="Unassembled WGS sequence"/>
</dbReference>
<protein>
    <recommendedName>
        <fullName evidence="2">Chitin-binding type-4 domain-containing protein</fullName>
    </recommendedName>
</protein>
<dbReference type="Pfam" id="PF03067">
    <property type="entry name" value="LPMO_10"/>
    <property type="match status" value="1"/>
</dbReference>
<organism evidence="3 4">
    <name type="scientific">Actinomortierella ambigua</name>
    <dbReference type="NCBI Taxonomy" id="1343610"/>
    <lineage>
        <taxon>Eukaryota</taxon>
        <taxon>Fungi</taxon>
        <taxon>Fungi incertae sedis</taxon>
        <taxon>Mucoromycota</taxon>
        <taxon>Mortierellomycotina</taxon>
        <taxon>Mortierellomycetes</taxon>
        <taxon>Mortierellales</taxon>
        <taxon>Mortierellaceae</taxon>
        <taxon>Actinomortierella</taxon>
    </lineage>
</organism>
<dbReference type="EMBL" id="JAAAJB010000684">
    <property type="protein sequence ID" value="KAG0252171.1"/>
    <property type="molecule type" value="Genomic_DNA"/>
</dbReference>
<keyword evidence="1" id="KW-0732">Signal</keyword>
<reference evidence="3" key="1">
    <citation type="journal article" date="2020" name="Fungal Divers.">
        <title>Resolving the Mortierellaceae phylogeny through synthesis of multi-gene phylogenetics and phylogenomics.</title>
        <authorList>
            <person name="Vandepol N."/>
            <person name="Liber J."/>
            <person name="Desiro A."/>
            <person name="Na H."/>
            <person name="Kennedy M."/>
            <person name="Barry K."/>
            <person name="Grigoriev I.V."/>
            <person name="Miller A.N."/>
            <person name="O'Donnell K."/>
            <person name="Stajich J.E."/>
            <person name="Bonito G."/>
        </authorList>
    </citation>
    <scope>NUCLEOTIDE SEQUENCE</scope>
    <source>
        <strain evidence="3">BC1065</strain>
    </source>
</reference>
<dbReference type="InterPro" id="IPR004302">
    <property type="entry name" value="Cellulose/chitin-bd_N"/>
</dbReference>
<dbReference type="AlphaFoldDB" id="A0A9P6PSY0"/>
<feature type="signal peptide" evidence="1">
    <location>
        <begin position="1"/>
        <end position="22"/>
    </location>
</feature>
<feature type="domain" description="Chitin-binding type-4" evidence="2">
    <location>
        <begin position="76"/>
        <end position="169"/>
    </location>
</feature>
<name>A0A9P6PSY0_9FUNG</name>
<dbReference type="PANTHER" id="PTHR36182">
    <property type="entry name" value="PROTEIN, PUTATIVE (AFU_ORTHOLOGUE AFUA_6G10930)-RELATED"/>
    <property type="match status" value="1"/>
</dbReference>
<evidence type="ECO:0000259" key="2">
    <source>
        <dbReference type="Pfam" id="PF03067"/>
    </source>
</evidence>
<keyword evidence="4" id="KW-1185">Reference proteome</keyword>
<feature type="chain" id="PRO_5040235792" description="Chitin-binding type-4 domain-containing protein" evidence="1">
    <location>
        <begin position="23"/>
        <end position="230"/>
    </location>
</feature>
<accession>A0A9P6PSY0</accession>
<comment type="caution">
    <text evidence="3">The sequence shown here is derived from an EMBL/GenBank/DDBJ whole genome shotgun (WGS) entry which is preliminary data.</text>
</comment>
<evidence type="ECO:0000313" key="3">
    <source>
        <dbReference type="EMBL" id="KAG0252171.1"/>
    </source>
</evidence>
<dbReference type="PANTHER" id="PTHR36182:SF1">
    <property type="entry name" value="PROTEIN, PUTATIVE (AFU_ORTHOLOGUE AFUA_6G10930)-RELATED"/>
    <property type="match status" value="1"/>
</dbReference>
<evidence type="ECO:0000313" key="4">
    <source>
        <dbReference type="Proteomes" id="UP000807716"/>
    </source>
</evidence>
<sequence length="230" mass="24539">MLFKTSFVAAAFAAVAALTAEAHVSVREPCPRYGSYAGCPAPPAGQSIDYNIRSPIGVYGSIGQPLCKHTAPVTANVPTYRAGQNINVKFDIGAAHGGGHCQFALSYDGGKRWVVIKEVLRDCLRGDINASTYTIPVKIPKKAPTGRVVFQWLWNNAVGNRELYSNCIDMQIQGTNGGKLSGKEPVIINYGPNSHHVGEFPGANDKDGRELFAPAGRKGVTFRVAPTPVA</sequence>
<dbReference type="OrthoDB" id="2342176at2759"/>